<dbReference type="InterPro" id="IPR002110">
    <property type="entry name" value="Ankyrin_rpt"/>
</dbReference>
<dbReference type="AlphaFoldDB" id="G4ZCX0"/>
<evidence type="ECO:0000313" key="1">
    <source>
        <dbReference type="EMBL" id="EGZ18328.1"/>
    </source>
</evidence>
<dbReference type="Proteomes" id="UP000002640">
    <property type="component" value="Unassembled WGS sequence"/>
</dbReference>
<dbReference type="SMR" id="G4ZCX0"/>
<dbReference type="KEGG" id="psoj:PHYSODRAFT_286064"/>
<gene>
    <name evidence="1" type="ORF">PHYSODRAFT_286064</name>
</gene>
<dbReference type="Gene3D" id="1.25.40.20">
    <property type="entry name" value="Ankyrin repeat-containing domain"/>
    <property type="match status" value="1"/>
</dbReference>
<organism evidence="1 2">
    <name type="scientific">Phytophthora sojae (strain P6497)</name>
    <name type="common">Soybean stem and root rot agent</name>
    <name type="synonym">Phytophthora megasperma f. sp. glycines</name>
    <dbReference type="NCBI Taxonomy" id="1094619"/>
    <lineage>
        <taxon>Eukaryota</taxon>
        <taxon>Sar</taxon>
        <taxon>Stramenopiles</taxon>
        <taxon>Oomycota</taxon>
        <taxon>Peronosporomycetes</taxon>
        <taxon>Peronosporales</taxon>
        <taxon>Peronosporaceae</taxon>
        <taxon>Phytophthora</taxon>
    </lineage>
</organism>
<dbReference type="RefSeq" id="XP_009527386.1">
    <property type="nucleotide sequence ID" value="XM_009529091.1"/>
</dbReference>
<name>G4ZCX0_PHYSP</name>
<reference evidence="1 2" key="1">
    <citation type="journal article" date="2006" name="Science">
        <title>Phytophthora genome sequences uncover evolutionary origins and mechanisms of pathogenesis.</title>
        <authorList>
            <person name="Tyler B.M."/>
            <person name="Tripathy S."/>
            <person name="Zhang X."/>
            <person name="Dehal P."/>
            <person name="Jiang R.H."/>
            <person name="Aerts A."/>
            <person name="Arredondo F.D."/>
            <person name="Baxter L."/>
            <person name="Bensasson D."/>
            <person name="Beynon J.L."/>
            <person name="Chapman J."/>
            <person name="Damasceno C.M."/>
            <person name="Dorrance A.E."/>
            <person name="Dou D."/>
            <person name="Dickerman A.W."/>
            <person name="Dubchak I.L."/>
            <person name="Garbelotto M."/>
            <person name="Gijzen M."/>
            <person name="Gordon S.G."/>
            <person name="Govers F."/>
            <person name="Grunwald N.J."/>
            <person name="Huang W."/>
            <person name="Ivors K.L."/>
            <person name="Jones R.W."/>
            <person name="Kamoun S."/>
            <person name="Krampis K."/>
            <person name="Lamour K.H."/>
            <person name="Lee M.K."/>
            <person name="McDonald W.H."/>
            <person name="Medina M."/>
            <person name="Meijer H.J."/>
            <person name="Nordberg E.K."/>
            <person name="Maclean D.J."/>
            <person name="Ospina-Giraldo M.D."/>
            <person name="Morris P.F."/>
            <person name="Phuntumart V."/>
            <person name="Putnam N.H."/>
            <person name="Rash S."/>
            <person name="Rose J.K."/>
            <person name="Sakihama Y."/>
            <person name="Salamov A.A."/>
            <person name="Savidor A."/>
            <person name="Scheuring C.F."/>
            <person name="Smith B.M."/>
            <person name="Sobral B.W."/>
            <person name="Terry A."/>
            <person name="Torto-Alalibo T.A."/>
            <person name="Win J."/>
            <person name="Xu Z."/>
            <person name="Zhang H."/>
            <person name="Grigoriev I.V."/>
            <person name="Rokhsar D.S."/>
            <person name="Boore J.L."/>
        </authorList>
    </citation>
    <scope>NUCLEOTIDE SEQUENCE [LARGE SCALE GENOMIC DNA]</scope>
    <source>
        <strain evidence="1 2">P6497</strain>
    </source>
</reference>
<dbReference type="InterPro" id="IPR036770">
    <property type="entry name" value="Ankyrin_rpt-contain_sf"/>
</dbReference>
<accession>G4ZCX0</accession>
<evidence type="ECO:0000313" key="2">
    <source>
        <dbReference type="Proteomes" id="UP000002640"/>
    </source>
</evidence>
<dbReference type="InterPro" id="IPR052050">
    <property type="entry name" value="SecEffector_AnkRepeat"/>
</dbReference>
<keyword evidence="2" id="KW-1185">Reference proteome</keyword>
<dbReference type="PANTHER" id="PTHR46586:SF3">
    <property type="entry name" value="ANKYRIN REPEAT-CONTAINING PROTEIN"/>
    <property type="match status" value="1"/>
</dbReference>
<dbReference type="InParanoid" id="G4ZCX0"/>
<dbReference type="Pfam" id="PF13637">
    <property type="entry name" value="Ank_4"/>
    <property type="match status" value="1"/>
</dbReference>
<sequence length="70" mass="7682">MDGAAARGRLDIVQTLHNTRDEGCSTDAFVEAAGNNHLHVLQWLHQFYPDKSDTRQELKAAAGNGHARVV</sequence>
<evidence type="ECO:0008006" key="3">
    <source>
        <dbReference type="Google" id="ProtNLM"/>
    </source>
</evidence>
<protein>
    <recommendedName>
        <fullName evidence="3">Ankyrin repeat protein</fullName>
    </recommendedName>
</protein>
<dbReference type="EMBL" id="JH159154">
    <property type="protein sequence ID" value="EGZ18328.1"/>
    <property type="molecule type" value="Genomic_DNA"/>
</dbReference>
<proteinExistence type="predicted"/>
<dbReference type="GeneID" id="20640230"/>
<dbReference type="PANTHER" id="PTHR46586">
    <property type="entry name" value="ANKYRIN REPEAT-CONTAINING PROTEIN"/>
    <property type="match status" value="1"/>
</dbReference>